<dbReference type="InterPro" id="IPR029779">
    <property type="entry name" value="Rmp24-like"/>
</dbReference>
<evidence type="ECO:0000256" key="1">
    <source>
        <dbReference type="SAM" id="MobiDB-lite"/>
    </source>
</evidence>
<feature type="compositionally biased region" description="Basic residues" evidence="1">
    <location>
        <begin position="153"/>
        <end position="162"/>
    </location>
</feature>
<dbReference type="Proteomes" id="UP000694888">
    <property type="component" value="Unplaced"/>
</dbReference>
<dbReference type="RefSeq" id="XP_012942337.1">
    <property type="nucleotide sequence ID" value="XM_013086883.2"/>
</dbReference>
<gene>
    <name evidence="3" type="primary">LOC101861151</name>
</gene>
<evidence type="ECO:0000313" key="3">
    <source>
        <dbReference type="RefSeq" id="XP_012942337.1"/>
    </source>
</evidence>
<reference evidence="3" key="1">
    <citation type="submission" date="2025-08" db="UniProtKB">
        <authorList>
            <consortium name="RefSeq"/>
        </authorList>
    </citation>
    <scope>IDENTIFICATION</scope>
</reference>
<keyword evidence="2" id="KW-1185">Reference proteome</keyword>
<feature type="compositionally biased region" description="Polar residues" evidence="1">
    <location>
        <begin position="188"/>
        <end position="203"/>
    </location>
</feature>
<accession>A0ABM1A7H8</accession>
<feature type="compositionally biased region" description="Polar residues" evidence="1">
    <location>
        <begin position="241"/>
        <end position="254"/>
    </location>
</feature>
<name>A0ABM1A7H8_APLCA</name>
<sequence>MALELKESVSAKFVPKHLLKVKGNDKLQSYFRFLIEHNYRRGINKVDYGRCAACYRSLTIHDHPRLSPAQKKTKKLQKLLAKADKRKLSKFQDNAVKKFLKSSSHLIAKCPSCGHVNRQSIVTNEQKFHIKDMLAHEVAQESMVVPDATESSKKKKKKKKRKTEQSESYGSLKDSLPPSHSADIKKTLFSSNAQGNAVHNSVKNPAPKTLKRPLQSQSQPKGKKLLKQKELQAMLSGSGKPGNSTSLKDFLSSL</sequence>
<protein>
    <submittedName>
        <fullName evidence="3">Uncharacterized protein LOC101861151</fullName>
    </submittedName>
</protein>
<dbReference type="Pfam" id="PF15719">
    <property type="entry name" value="Rmp24-like"/>
    <property type="match status" value="1"/>
</dbReference>
<proteinExistence type="predicted"/>
<organism evidence="2 3">
    <name type="scientific">Aplysia californica</name>
    <name type="common">California sea hare</name>
    <dbReference type="NCBI Taxonomy" id="6500"/>
    <lineage>
        <taxon>Eukaryota</taxon>
        <taxon>Metazoa</taxon>
        <taxon>Spiralia</taxon>
        <taxon>Lophotrochozoa</taxon>
        <taxon>Mollusca</taxon>
        <taxon>Gastropoda</taxon>
        <taxon>Heterobranchia</taxon>
        <taxon>Euthyneura</taxon>
        <taxon>Tectipleura</taxon>
        <taxon>Aplysiida</taxon>
        <taxon>Aplysioidea</taxon>
        <taxon>Aplysiidae</taxon>
        <taxon>Aplysia</taxon>
    </lineage>
</organism>
<feature type="region of interest" description="Disordered" evidence="1">
    <location>
        <begin position="143"/>
        <end position="254"/>
    </location>
</feature>
<dbReference type="GeneID" id="101861151"/>
<evidence type="ECO:0000313" key="2">
    <source>
        <dbReference type="Proteomes" id="UP000694888"/>
    </source>
</evidence>